<evidence type="ECO:0000256" key="1">
    <source>
        <dbReference type="ARBA" id="ARBA00003363"/>
    </source>
</evidence>
<evidence type="ECO:0000256" key="2">
    <source>
        <dbReference type="ARBA" id="ARBA00008330"/>
    </source>
</evidence>
<dbReference type="InterPro" id="IPR038077">
    <property type="entry name" value="Troponin_sf"/>
</dbReference>
<feature type="region of interest" description="Disordered" evidence="5">
    <location>
        <begin position="1"/>
        <end position="93"/>
    </location>
</feature>
<dbReference type="GO" id="GO:0005861">
    <property type="term" value="C:troponin complex"/>
    <property type="evidence" value="ECO:0000318"/>
    <property type="project" value="GO_Central"/>
</dbReference>
<dbReference type="Ensembl" id="ENSLOCT00000022037.1">
    <property type="protein sequence ID" value="ENSLOCP00000021998.1"/>
    <property type="gene ID" value="ENSLOCG00000017895.1"/>
</dbReference>
<dbReference type="GO" id="GO:0031013">
    <property type="term" value="F:troponin I binding"/>
    <property type="evidence" value="ECO:0000318"/>
    <property type="project" value="GO_Central"/>
</dbReference>
<keyword evidence="3" id="KW-0597">Phosphoprotein</keyword>
<reference evidence="7" key="1">
    <citation type="submission" date="2011-12" db="EMBL/GenBank/DDBJ databases">
        <title>The Draft Genome of Lepisosteus oculatus.</title>
        <authorList>
            <consortium name="The Broad Institute Genome Assembly &amp; Analysis Group"/>
            <consortium name="Computational R&amp;D Group"/>
            <consortium name="and Sequencing Platform"/>
            <person name="Di Palma F."/>
            <person name="Alfoldi J."/>
            <person name="Johnson J."/>
            <person name="Berlin A."/>
            <person name="Gnerre S."/>
            <person name="Jaffe D."/>
            <person name="MacCallum I."/>
            <person name="Young S."/>
            <person name="Walker B.J."/>
            <person name="Lander E.S."/>
            <person name="Lindblad-Toh K."/>
        </authorList>
    </citation>
    <scope>NUCLEOTIDE SEQUENCE [LARGE SCALE GENOMIC DNA]</scope>
</reference>
<dbReference type="RefSeq" id="XP_069048856.1">
    <property type="nucleotide sequence ID" value="XM_069192755.1"/>
</dbReference>
<feature type="compositionally biased region" description="Basic residues" evidence="5">
    <location>
        <begin position="278"/>
        <end position="288"/>
    </location>
</feature>
<dbReference type="SUPFAM" id="SSF90250">
    <property type="entry name" value="Troponin coil-coiled subunits"/>
    <property type="match status" value="1"/>
</dbReference>
<dbReference type="Pfam" id="PF00992">
    <property type="entry name" value="Troponin"/>
    <property type="match status" value="1"/>
</dbReference>
<comment type="function">
    <text evidence="1">Troponin T is the tropomyosin-binding subunit of troponin, the thin filament regulatory complex which confers calcium-sensitivity to striated muscle actomyosin ATPase activity.</text>
</comment>
<dbReference type="InParanoid" id="W5NMY9"/>
<comment type="similarity">
    <text evidence="2">Belongs to the troponin T family.</text>
</comment>
<name>W5NMY9_LEPOC</name>
<dbReference type="FunFam" id="1.20.5.350:FF:000001">
    <property type="entry name" value="Troponin T, fast skeletal muscle"/>
    <property type="match status" value="1"/>
</dbReference>
<reference evidence="6" key="2">
    <citation type="submission" date="2025-08" db="UniProtKB">
        <authorList>
            <consortium name="Ensembl"/>
        </authorList>
    </citation>
    <scope>IDENTIFICATION</scope>
</reference>
<proteinExistence type="inferred from homology"/>
<dbReference type="FunCoup" id="W5NMY9">
    <property type="interactions" value="145"/>
</dbReference>
<accession>W5NMY9</accession>
<feature type="compositionally biased region" description="Acidic residues" evidence="5">
    <location>
        <begin position="1"/>
        <end position="57"/>
    </location>
</feature>
<dbReference type="AlphaFoldDB" id="W5NMY9"/>
<keyword evidence="7" id="KW-1185">Reference proteome</keyword>
<keyword evidence="4" id="KW-0514">Muscle protein</keyword>
<dbReference type="GO" id="GO:0005523">
    <property type="term" value="F:tropomyosin binding"/>
    <property type="evidence" value="ECO:0000318"/>
    <property type="project" value="GO_Central"/>
</dbReference>
<dbReference type="CTD" id="353248"/>
<sequence length="296" mass="35258">MSDTEDIVEEYEEEEECEEEEEALEEEEEGAEEEELEETEEEEEVEGTEENVEEEVPEGNAAENPVPEEGTKLKPKTYLTGITPPKIPDGEKVDFDDFHRKRLEKDFNELQSLIEMHFESRQKEEDELVALKLRIERRRSERAEQLRIRTEREKERQTRMTEEKLRKEEEEARRKAEEDAKKKKAFSNMSFGGYLQKVEKKAGKKLTEREKKTKILKERRRPLNIDHLNQEKLAEKAKELWQWMYQLQIEKFDLKENLKKQKYEISLLRNRVSDHQKVKSTKGARGGKGKMGGQWK</sequence>
<dbReference type="Gene3D" id="1.20.5.350">
    <property type="match status" value="1"/>
</dbReference>
<feature type="region of interest" description="Disordered" evidence="5">
    <location>
        <begin position="273"/>
        <end position="296"/>
    </location>
</feature>
<evidence type="ECO:0000256" key="3">
    <source>
        <dbReference type="ARBA" id="ARBA00022553"/>
    </source>
</evidence>
<dbReference type="Proteomes" id="UP000018468">
    <property type="component" value="Linkage group LG8"/>
</dbReference>
<evidence type="ECO:0000256" key="4">
    <source>
        <dbReference type="ARBA" id="ARBA00023179"/>
    </source>
</evidence>
<feature type="region of interest" description="Disordered" evidence="5">
    <location>
        <begin position="151"/>
        <end position="183"/>
    </location>
</feature>
<evidence type="ECO:0000313" key="7">
    <source>
        <dbReference type="Proteomes" id="UP000018468"/>
    </source>
</evidence>
<evidence type="ECO:0000313" key="6">
    <source>
        <dbReference type="Ensembl" id="ENSLOCP00000021998.1"/>
    </source>
</evidence>
<feature type="compositionally biased region" description="Basic and acidic residues" evidence="5">
    <location>
        <begin position="151"/>
        <end position="181"/>
    </location>
</feature>
<dbReference type="Bgee" id="ENSLOCG00000017895">
    <property type="expression patterns" value="Expressed in heart and 6 other cell types or tissues"/>
</dbReference>
<dbReference type="GO" id="GO:0060048">
    <property type="term" value="P:cardiac muscle contraction"/>
    <property type="evidence" value="ECO:0000318"/>
    <property type="project" value="GO_Central"/>
</dbReference>
<evidence type="ECO:0000256" key="5">
    <source>
        <dbReference type="SAM" id="MobiDB-lite"/>
    </source>
</evidence>
<dbReference type="GO" id="GO:0030172">
    <property type="term" value="F:troponin C binding"/>
    <property type="evidence" value="ECO:0000318"/>
    <property type="project" value="GO_Central"/>
</dbReference>
<dbReference type="InterPro" id="IPR001978">
    <property type="entry name" value="Troponin"/>
</dbReference>
<dbReference type="PANTHER" id="PTHR11521:SF23">
    <property type="entry name" value="SLOW TROPONIN T"/>
    <property type="match status" value="1"/>
</dbReference>
<dbReference type="eggNOG" id="KOG3634">
    <property type="taxonomic scope" value="Eukaryota"/>
</dbReference>
<dbReference type="GeneID" id="102696848"/>
<dbReference type="GeneTree" id="ENSGT00940000154709"/>
<dbReference type="EMBL" id="AHAT01025415">
    <property type="status" value="NOT_ANNOTATED_CDS"/>
    <property type="molecule type" value="Genomic_DNA"/>
</dbReference>
<protein>
    <submittedName>
        <fullName evidence="6">Troponin T2c, cardiac</fullName>
    </submittedName>
</protein>
<dbReference type="PANTHER" id="PTHR11521">
    <property type="entry name" value="TROPONIN T"/>
    <property type="match status" value="1"/>
</dbReference>
<dbReference type="GO" id="GO:0006937">
    <property type="term" value="P:regulation of muscle contraction"/>
    <property type="evidence" value="ECO:0007669"/>
    <property type="project" value="InterPro"/>
</dbReference>
<dbReference type="GO" id="GO:0045214">
    <property type="term" value="P:sarcomere organization"/>
    <property type="evidence" value="ECO:0000318"/>
    <property type="project" value="GO_Central"/>
</dbReference>
<dbReference type="STRING" id="7918.ENSLOCP00000021998"/>
<organism evidence="6 7">
    <name type="scientific">Lepisosteus oculatus</name>
    <name type="common">Spotted gar</name>
    <dbReference type="NCBI Taxonomy" id="7918"/>
    <lineage>
        <taxon>Eukaryota</taxon>
        <taxon>Metazoa</taxon>
        <taxon>Chordata</taxon>
        <taxon>Craniata</taxon>
        <taxon>Vertebrata</taxon>
        <taxon>Euteleostomi</taxon>
        <taxon>Actinopterygii</taxon>
        <taxon>Neopterygii</taxon>
        <taxon>Holostei</taxon>
        <taxon>Semionotiformes</taxon>
        <taxon>Lepisosteidae</taxon>
        <taxon>Lepisosteus</taxon>
    </lineage>
</organism>
<reference evidence="6" key="3">
    <citation type="submission" date="2025-09" db="UniProtKB">
        <authorList>
            <consortium name="Ensembl"/>
        </authorList>
    </citation>
    <scope>IDENTIFICATION</scope>
</reference>
<dbReference type="InterPro" id="IPR027707">
    <property type="entry name" value="TNNT"/>
</dbReference>
<dbReference type="OMA" id="HFTNRQK"/>
<dbReference type="HOGENOM" id="CLU_076377_1_0_1"/>